<evidence type="ECO:0000256" key="1">
    <source>
        <dbReference type="ARBA" id="ARBA00004123"/>
    </source>
</evidence>
<dbReference type="InterPro" id="IPR019775">
    <property type="entry name" value="WD40_repeat_CS"/>
</dbReference>
<dbReference type="PANTHER" id="PTHR19848">
    <property type="entry name" value="WD40 REPEAT PROTEIN"/>
    <property type="match status" value="1"/>
</dbReference>
<dbReference type="InterPro" id="IPR036322">
    <property type="entry name" value="WD40_repeat_dom_sf"/>
</dbReference>
<feature type="repeat" description="WD" evidence="5">
    <location>
        <begin position="286"/>
        <end position="321"/>
    </location>
</feature>
<dbReference type="EMBL" id="JALJOR010000010">
    <property type="protein sequence ID" value="KAK9810454.1"/>
    <property type="molecule type" value="Genomic_DNA"/>
</dbReference>
<sequence>MEAALQEVPDLDLAFAVELSEAVICLAVSTHHVAVGTVDDNVIVLDRESGQVLHTLAGHAGGTNSLAFCKGGLLFTAGEDGKATLWNVAAGGAMFSAFDVEGTGADRTTDGHTVSHVAVSRNGRQVACAAGRTVHLFDLQADNLEAARQVYPDVASTVEDLKFTHNGLLIAACYGGITYWSPDVEVPGLELPYSGAVLAADMAKGMKWFVAGCYDSTVHIWHLPAGTRVIDGGLQVEELSCAGYESKVTLCHFDKQGQYLASSGGRRCTVWDFNAGGPAGSVPTCTLGHEKMITCQAWQPDASGSLVTGSEDGRALVYDVRQLTAGKPNLCIPKLMAEAHGDAVTQVGWGTGGCIYTGHMSGHVRLWKPPATTTHDSEAQVAASAQSEPGEPSPDAATSNGASSQPKPASRKKKKKPGKNSYAHR</sequence>
<dbReference type="Gene3D" id="2.130.10.10">
    <property type="entry name" value="YVTN repeat-like/Quinoprotein amine dehydrogenase"/>
    <property type="match status" value="2"/>
</dbReference>
<gene>
    <name evidence="7" type="ORF">WJX72_010923</name>
</gene>
<keyword evidence="2 5" id="KW-0853">WD repeat</keyword>
<dbReference type="Pfam" id="PF00400">
    <property type="entry name" value="WD40"/>
    <property type="match status" value="5"/>
</dbReference>
<dbReference type="PROSITE" id="PS50082">
    <property type="entry name" value="WD_REPEATS_2"/>
    <property type="match status" value="2"/>
</dbReference>
<evidence type="ECO:0000256" key="2">
    <source>
        <dbReference type="ARBA" id="ARBA00022574"/>
    </source>
</evidence>
<keyword evidence="8" id="KW-1185">Reference proteome</keyword>
<comment type="caution">
    <text evidence="7">The sequence shown here is derived from an EMBL/GenBank/DDBJ whole genome shotgun (WGS) entry which is preliminary data.</text>
</comment>
<dbReference type="AlphaFoldDB" id="A0AAW1PQQ3"/>
<feature type="compositionally biased region" description="Low complexity" evidence="6">
    <location>
        <begin position="379"/>
        <end position="388"/>
    </location>
</feature>
<feature type="region of interest" description="Disordered" evidence="6">
    <location>
        <begin position="367"/>
        <end position="425"/>
    </location>
</feature>
<dbReference type="InterPro" id="IPR015943">
    <property type="entry name" value="WD40/YVTN_repeat-like_dom_sf"/>
</dbReference>
<dbReference type="GO" id="GO:0000027">
    <property type="term" value="P:ribosomal large subunit assembly"/>
    <property type="evidence" value="ECO:0007669"/>
    <property type="project" value="TreeGrafter"/>
</dbReference>
<dbReference type="PROSITE" id="PS00678">
    <property type="entry name" value="WD_REPEATS_1"/>
    <property type="match status" value="1"/>
</dbReference>
<evidence type="ECO:0000313" key="7">
    <source>
        <dbReference type="EMBL" id="KAK9810454.1"/>
    </source>
</evidence>
<reference evidence="7 8" key="1">
    <citation type="journal article" date="2024" name="Nat. Commun.">
        <title>Phylogenomics reveals the evolutionary origins of lichenization in chlorophyte algae.</title>
        <authorList>
            <person name="Puginier C."/>
            <person name="Libourel C."/>
            <person name="Otte J."/>
            <person name="Skaloud P."/>
            <person name="Haon M."/>
            <person name="Grisel S."/>
            <person name="Petersen M."/>
            <person name="Berrin J.G."/>
            <person name="Delaux P.M."/>
            <person name="Dal Grande F."/>
            <person name="Keller J."/>
        </authorList>
    </citation>
    <scope>NUCLEOTIDE SEQUENCE [LARGE SCALE GENOMIC DNA]</scope>
    <source>
        <strain evidence="7 8">SAG 2043</strain>
    </source>
</reference>
<evidence type="ECO:0000256" key="6">
    <source>
        <dbReference type="SAM" id="MobiDB-lite"/>
    </source>
</evidence>
<comment type="subcellular location">
    <subcellularLocation>
        <location evidence="1">Nucleus</location>
    </subcellularLocation>
</comment>
<feature type="compositionally biased region" description="Basic residues" evidence="6">
    <location>
        <begin position="409"/>
        <end position="425"/>
    </location>
</feature>
<feature type="repeat" description="WD" evidence="5">
    <location>
        <begin position="56"/>
        <end position="96"/>
    </location>
</feature>
<name>A0AAW1PQQ3_9CHLO</name>
<evidence type="ECO:0000256" key="4">
    <source>
        <dbReference type="ARBA" id="ARBA00023242"/>
    </source>
</evidence>
<dbReference type="SUPFAM" id="SSF50978">
    <property type="entry name" value="WD40 repeat-like"/>
    <property type="match status" value="1"/>
</dbReference>
<evidence type="ECO:0000313" key="8">
    <source>
        <dbReference type="Proteomes" id="UP001489004"/>
    </source>
</evidence>
<evidence type="ECO:0000256" key="5">
    <source>
        <dbReference type="PROSITE-ProRule" id="PRU00221"/>
    </source>
</evidence>
<dbReference type="SMART" id="SM00320">
    <property type="entry name" value="WD40"/>
    <property type="match status" value="8"/>
</dbReference>
<proteinExistence type="predicted"/>
<evidence type="ECO:0000256" key="3">
    <source>
        <dbReference type="ARBA" id="ARBA00022737"/>
    </source>
</evidence>
<keyword evidence="3" id="KW-0677">Repeat</keyword>
<accession>A0AAW1PQQ3</accession>
<dbReference type="InterPro" id="IPR001680">
    <property type="entry name" value="WD40_rpt"/>
</dbReference>
<keyword evidence="4" id="KW-0539">Nucleus</keyword>
<organism evidence="7 8">
    <name type="scientific">[Myrmecia] bisecta</name>
    <dbReference type="NCBI Taxonomy" id="41462"/>
    <lineage>
        <taxon>Eukaryota</taxon>
        <taxon>Viridiplantae</taxon>
        <taxon>Chlorophyta</taxon>
        <taxon>core chlorophytes</taxon>
        <taxon>Trebouxiophyceae</taxon>
        <taxon>Trebouxiales</taxon>
        <taxon>Trebouxiaceae</taxon>
        <taxon>Myrmecia</taxon>
    </lineage>
</organism>
<dbReference type="GO" id="GO:0005730">
    <property type="term" value="C:nucleolus"/>
    <property type="evidence" value="ECO:0007669"/>
    <property type="project" value="TreeGrafter"/>
</dbReference>
<dbReference type="PANTHER" id="PTHR19848:SF0">
    <property type="entry name" value="NOTCHLESS PROTEIN HOMOLOG 1"/>
    <property type="match status" value="1"/>
</dbReference>
<dbReference type="Proteomes" id="UP001489004">
    <property type="component" value="Unassembled WGS sequence"/>
</dbReference>
<protein>
    <submittedName>
        <fullName evidence="7">Uncharacterized protein</fullName>
    </submittedName>
</protein>